<dbReference type="InterPro" id="IPR006600">
    <property type="entry name" value="HTH_CenpB_DNA-bd_dom"/>
</dbReference>
<dbReference type="Pfam" id="PF03221">
    <property type="entry name" value="HTH_Tnp_Tc5"/>
    <property type="match status" value="1"/>
</dbReference>
<evidence type="ECO:0000259" key="4">
    <source>
        <dbReference type="PROSITE" id="PS51253"/>
    </source>
</evidence>
<sequence>MKIYLDSNSTIWIPCLPESRLECEQIALIPPQLSGKCTTRRSNTAKESKRKRLDGGGRQVNNPELDVELAEWIREKQEHKQPVSRRIISIKAGEVFRGTDMKVSIGWLNSFLKRHNFTRRRVTTTAQKPPKNYAEAVAQFVVHVEERRKAVKFSSVLAMDETAVWFNCPDNTCIDTKGPKI</sequence>
<dbReference type="AlphaFoldDB" id="A0A915EFB1"/>
<evidence type="ECO:0000313" key="6">
    <source>
        <dbReference type="WBParaSite" id="jg5272"/>
    </source>
</evidence>
<keyword evidence="5" id="KW-1185">Reference proteome</keyword>
<keyword evidence="2" id="KW-0238">DNA-binding</keyword>
<feature type="domain" description="HTH CENPB-type" evidence="4">
    <location>
        <begin position="53"/>
        <end position="121"/>
    </location>
</feature>
<dbReference type="SMART" id="SM00674">
    <property type="entry name" value="CENPB"/>
    <property type="match status" value="1"/>
</dbReference>
<dbReference type="Gene3D" id="1.10.10.60">
    <property type="entry name" value="Homeodomain-like"/>
    <property type="match status" value="1"/>
</dbReference>
<reference evidence="6" key="1">
    <citation type="submission" date="2022-11" db="UniProtKB">
        <authorList>
            <consortium name="WormBaseParasite"/>
        </authorList>
    </citation>
    <scope>IDENTIFICATION</scope>
</reference>
<organism evidence="5 6">
    <name type="scientific">Ditylenchus dipsaci</name>
    <dbReference type="NCBI Taxonomy" id="166011"/>
    <lineage>
        <taxon>Eukaryota</taxon>
        <taxon>Metazoa</taxon>
        <taxon>Ecdysozoa</taxon>
        <taxon>Nematoda</taxon>
        <taxon>Chromadorea</taxon>
        <taxon>Rhabditida</taxon>
        <taxon>Tylenchina</taxon>
        <taxon>Tylenchomorpha</taxon>
        <taxon>Sphaerularioidea</taxon>
        <taxon>Anguinidae</taxon>
        <taxon>Anguininae</taxon>
        <taxon>Ditylenchus</taxon>
    </lineage>
</organism>
<evidence type="ECO:0000313" key="5">
    <source>
        <dbReference type="Proteomes" id="UP000887574"/>
    </source>
</evidence>
<dbReference type="WBParaSite" id="jg5272">
    <property type="protein sequence ID" value="jg5272"/>
    <property type="gene ID" value="jg5272"/>
</dbReference>
<evidence type="ECO:0000256" key="2">
    <source>
        <dbReference type="ARBA" id="ARBA00023125"/>
    </source>
</evidence>
<dbReference type="GO" id="GO:0003677">
    <property type="term" value="F:DNA binding"/>
    <property type="evidence" value="ECO:0007669"/>
    <property type="project" value="UniProtKB-KW"/>
</dbReference>
<evidence type="ECO:0000256" key="3">
    <source>
        <dbReference type="SAM" id="MobiDB-lite"/>
    </source>
</evidence>
<dbReference type="GO" id="GO:0005634">
    <property type="term" value="C:nucleus"/>
    <property type="evidence" value="ECO:0007669"/>
    <property type="project" value="UniProtKB-SubCell"/>
</dbReference>
<dbReference type="PROSITE" id="PS51253">
    <property type="entry name" value="HTH_CENPB"/>
    <property type="match status" value="1"/>
</dbReference>
<dbReference type="InterPro" id="IPR009057">
    <property type="entry name" value="Homeodomain-like_sf"/>
</dbReference>
<evidence type="ECO:0000256" key="1">
    <source>
        <dbReference type="ARBA" id="ARBA00004123"/>
    </source>
</evidence>
<comment type="subcellular location">
    <subcellularLocation>
        <location evidence="1">Nucleus</location>
    </subcellularLocation>
</comment>
<name>A0A915EFB1_9BILA</name>
<protein>
    <submittedName>
        <fullName evidence="6">HTH CENPB-type domain-containing protein</fullName>
    </submittedName>
</protein>
<proteinExistence type="predicted"/>
<feature type="region of interest" description="Disordered" evidence="3">
    <location>
        <begin position="36"/>
        <end position="61"/>
    </location>
</feature>
<dbReference type="SUPFAM" id="SSF46689">
    <property type="entry name" value="Homeodomain-like"/>
    <property type="match status" value="1"/>
</dbReference>
<accession>A0A915EFB1</accession>
<dbReference type="Proteomes" id="UP000887574">
    <property type="component" value="Unplaced"/>
</dbReference>